<feature type="region of interest" description="Disordered" evidence="1">
    <location>
        <begin position="23"/>
        <end position="159"/>
    </location>
</feature>
<organism evidence="2 3">
    <name type="scientific">Saitozyma podzolica</name>
    <dbReference type="NCBI Taxonomy" id="1890683"/>
    <lineage>
        <taxon>Eukaryota</taxon>
        <taxon>Fungi</taxon>
        <taxon>Dikarya</taxon>
        <taxon>Basidiomycota</taxon>
        <taxon>Agaricomycotina</taxon>
        <taxon>Tremellomycetes</taxon>
        <taxon>Tremellales</taxon>
        <taxon>Trimorphomycetaceae</taxon>
        <taxon>Saitozyma</taxon>
    </lineage>
</organism>
<accession>A0A427YJY0</accession>
<dbReference type="Proteomes" id="UP000279259">
    <property type="component" value="Unassembled WGS sequence"/>
</dbReference>
<proteinExistence type="predicted"/>
<protein>
    <submittedName>
        <fullName evidence="2">Uncharacterized protein</fullName>
    </submittedName>
</protein>
<name>A0A427YJY0_9TREE</name>
<comment type="caution">
    <text evidence="2">The sequence shown here is derived from an EMBL/GenBank/DDBJ whole genome shotgun (WGS) entry which is preliminary data.</text>
</comment>
<feature type="region of interest" description="Disordered" evidence="1">
    <location>
        <begin position="242"/>
        <end position="269"/>
    </location>
</feature>
<evidence type="ECO:0000313" key="3">
    <source>
        <dbReference type="Proteomes" id="UP000279259"/>
    </source>
</evidence>
<evidence type="ECO:0000313" key="2">
    <source>
        <dbReference type="EMBL" id="RSH91402.1"/>
    </source>
</evidence>
<evidence type="ECO:0000256" key="1">
    <source>
        <dbReference type="SAM" id="MobiDB-lite"/>
    </source>
</evidence>
<dbReference type="STRING" id="1890683.A0A427YJY0"/>
<feature type="compositionally biased region" description="Polar residues" evidence="1">
    <location>
        <begin position="254"/>
        <end position="269"/>
    </location>
</feature>
<dbReference type="EMBL" id="RSCD01000008">
    <property type="protein sequence ID" value="RSH91402.1"/>
    <property type="molecule type" value="Genomic_DNA"/>
</dbReference>
<gene>
    <name evidence="2" type="ORF">EHS25_009701</name>
</gene>
<feature type="compositionally biased region" description="Low complexity" evidence="1">
    <location>
        <begin position="75"/>
        <end position="97"/>
    </location>
</feature>
<sequence length="269" mass="28454">MAPMSETERQKILLQQEIAKLSGAISRHATSHHPTFHPYRPPRGSSSRVKPPRGRGGRGGSFALDLRAANRLAQTTATATATGSSAGNSAGPSAGSSRVASPFILADTAGKEEREAGEVTPSPPGSVSGQGKGKEKEKAAVPRSQPSASWVKGTSKGGNMSLMTVEKSKHLKSLPPKSRIRKQRIPPSIQVLNSTSTPQGSQRVVIDGIIFQFEPGGTKLTRIGELEGTKAVAQGTPTRKKLDFGGKQYRRTSRGNLVTSASRWVRSGQ</sequence>
<reference evidence="2 3" key="1">
    <citation type="submission" date="2018-11" db="EMBL/GenBank/DDBJ databases">
        <title>Genome sequence of Saitozyma podzolica DSM 27192.</title>
        <authorList>
            <person name="Aliyu H."/>
            <person name="Gorte O."/>
            <person name="Ochsenreither K."/>
        </authorList>
    </citation>
    <scope>NUCLEOTIDE SEQUENCE [LARGE SCALE GENOMIC DNA]</scope>
    <source>
        <strain evidence="2 3">DSM 27192</strain>
    </source>
</reference>
<dbReference type="OrthoDB" id="410307at2759"/>
<keyword evidence="3" id="KW-1185">Reference proteome</keyword>
<dbReference type="AlphaFoldDB" id="A0A427YJY0"/>